<comment type="caution">
    <text evidence="3">The sequence shown here is derived from an EMBL/GenBank/DDBJ whole genome shotgun (WGS) entry which is preliminary data.</text>
</comment>
<gene>
    <name evidence="3" type="ORF">GCM10010990_19620</name>
</gene>
<keyword evidence="4" id="KW-1185">Reference proteome</keyword>
<feature type="compositionally biased region" description="Polar residues" evidence="1">
    <location>
        <begin position="63"/>
        <end position="76"/>
    </location>
</feature>
<organism evidence="3 4">
    <name type="scientific">Croceicoccus mobilis</name>
    <dbReference type="NCBI Taxonomy" id="1703339"/>
    <lineage>
        <taxon>Bacteria</taxon>
        <taxon>Pseudomonadati</taxon>
        <taxon>Pseudomonadota</taxon>
        <taxon>Alphaproteobacteria</taxon>
        <taxon>Sphingomonadales</taxon>
        <taxon>Erythrobacteraceae</taxon>
        <taxon>Croceicoccus</taxon>
    </lineage>
</organism>
<reference evidence="3" key="1">
    <citation type="journal article" date="2014" name="Int. J. Syst. Evol. Microbiol.">
        <title>Complete genome sequence of Corynebacterium casei LMG S-19264T (=DSM 44701T), isolated from a smear-ripened cheese.</title>
        <authorList>
            <consortium name="US DOE Joint Genome Institute (JGI-PGF)"/>
            <person name="Walter F."/>
            <person name="Albersmeier A."/>
            <person name="Kalinowski J."/>
            <person name="Ruckert C."/>
        </authorList>
    </citation>
    <scope>NUCLEOTIDE SEQUENCE</scope>
    <source>
        <strain evidence="3">CGMCC 1.15360</strain>
    </source>
</reference>
<proteinExistence type="predicted"/>
<reference evidence="3" key="2">
    <citation type="submission" date="2020-09" db="EMBL/GenBank/DDBJ databases">
        <authorList>
            <person name="Sun Q."/>
            <person name="Zhou Y."/>
        </authorList>
    </citation>
    <scope>NUCLEOTIDE SEQUENCE</scope>
    <source>
        <strain evidence="3">CGMCC 1.15360</strain>
    </source>
</reference>
<keyword evidence="2" id="KW-0732">Signal</keyword>
<evidence type="ECO:0000313" key="3">
    <source>
        <dbReference type="EMBL" id="GGD70151.1"/>
    </source>
</evidence>
<evidence type="ECO:0000256" key="2">
    <source>
        <dbReference type="SAM" id="SignalP"/>
    </source>
</evidence>
<evidence type="ECO:0000313" key="4">
    <source>
        <dbReference type="Proteomes" id="UP000612349"/>
    </source>
</evidence>
<evidence type="ECO:0000256" key="1">
    <source>
        <dbReference type="SAM" id="MobiDB-lite"/>
    </source>
</evidence>
<sequence>MTNIHRSLILGCSMLALAGCGGDQIASPGTGGDIIINNPETSTPSPTPTPTPTPSVTPANGCPTINSTGGLTDSGTISGDAGDYRVCTLPASFDEDDTLPYIAGLVYAIDGRVDVGTDGGATDTGADSDVTLSIEPGAILYGVTGRSYLVVNRGNQIDAVGEADMPIIFTSRDNVLGLSTDSSDAQWGGVVLLGRAPVSDCRDGVFNKADQAQCEQELEGAATTTLFGGNTPADSSGTMQYFQIRYSGYTLEGGSELQSLTLGGIGSGTTIDHWMSFNSSDDGTEFFGGEVNMKNVVIVGASDDSLDVDTGAQANLQYVIAAQRSNAGDNLIELDSPDGDYATAALPRTNLQVANFTFLERSNANSQALRFRGGAQVSLVNGVIDTDTETCLRIDETVTMDQDPFFASVVADCDASAPFNGGSGVTATEVQTLFDGSADTDSAFTISLMSSFINGSSESAWTAYDPTALSSYFDATDYIGAVADSSDTWYEGWTCDSATLSFGNNTGDCTALPVY</sequence>
<evidence type="ECO:0008006" key="5">
    <source>
        <dbReference type="Google" id="ProtNLM"/>
    </source>
</evidence>
<accession>A0A916Z280</accession>
<name>A0A916Z280_9SPHN</name>
<feature type="compositionally biased region" description="Pro residues" evidence="1">
    <location>
        <begin position="45"/>
        <end position="55"/>
    </location>
</feature>
<feature type="chain" id="PRO_5037770508" description="Serine/threonine protein kinase" evidence="2">
    <location>
        <begin position="19"/>
        <end position="515"/>
    </location>
</feature>
<dbReference type="EMBL" id="BMIP01000003">
    <property type="protein sequence ID" value="GGD70151.1"/>
    <property type="molecule type" value="Genomic_DNA"/>
</dbReference>
<dbReference type="OrthoDB" id="237393at2"/>
<dbReference type="RefSeq" id="WP_156522199.1">
    <property type="nucleotide sequence ID" value="NZ_BMIP01000003.1"/>
</dbReference>
<dbReference type="Proteomes" id="UP000612349">
    <property type="component" value="Unassembled WGS sequence"/>
</dbReference>
<protein>
    <recommendedName>
        <fullName evidence="5">Serine/threonine protein kinase</fullName>
    </recommendedName>
</protein>
<dbReference type="PROSITE" id="PS51257">
    <property type="entry name" value="PROKAR_LIPOPROTEIN"/>
    <property type="match status" value="1"/>
</dbReference>
<feature type="region of interest" description="Disordered" evidence="1">
    <location>
        <begin position="30"/>
        <end position="76"/>
    </location>
</feature>
<dbReference type="PANTHER" id="PTHR41339">
    <property type="entry name" value="LIPL48"/>
    <property type="match status" value="1"/>
</dbReference>
<dbReference type="PANTHER" id="PTHR41339:SF1">
    <property type="entry name" value="SECRETED PROTEIN"/>
    <property type="match status" value="1"/>
</dbReference>
<feature type="signal peptide" evidence="2">
    <location>
        <begin position="1"/>
        <end position="18"/>
    </location>
</feature>
<dbReference type="AlphaFoldDB" id="A0A916Z280"/>